<dbReference type="InterPro" id="IPR017850">
    <property type="entry name" value="Alkaline_phosphatase_core_sf"/>
</dbReference>
<sequence length="576" mass="63376">MKMRSLALSLMAILPFGVTAQTIYPIDRATMMVGGLFDFKVEFDEVVDQNQAKVLINGKPYQEVLKEGNVEFVANEDGKAHSALWVRNTYLDNAGEFKVETEANGKKAEVTWQVYATPDVRKAKNVILFIGDGLSVAHRTGARILSKGIAEGKAHGKLAMDSLEHMGLIGTSSTDSIATDSANTASAYMTGHKSAVNALGVYASRSEDNFNHPKQETLGELLKRRTKMSIGIVSDSELQDATPAAVVAHTRRRSEKAAITEMLFNVKPDVILGGGSAYFLPKSTPGSKRKDDKNFIEMFQNDGYEFVTNGTELNGIDSKNTKKLLGLFHTGNLNTVLDRRFLANDVAKKFPDQPDLTEMTKIALDVLSQNPDGFFLMVESAHIDKSSHPLDWERAMASTIMLDQSIEVAQEFAKNNPDTLIIVTGDHTHGIAIIGTVDDEKEGDMREKVGTYQNAGWPNYTDENNDGYPDKWDVSKRLAVFFSSFPDYYETFRPKLDGQFVPAVKNEQGHYVANETYKSVDGAVFREGNIPRSGDTGVHTVDDMIIQASGPGAENVRGYMENSDVFKVIVDALAVK</sequence>
<dbReference type="RefSeq" id="WP_100287907.1">
    <property type="nucleotide sequence ID" value="NZ_PHHA01000003.1"/>
</dbReference>
<dbReference type="Pfam" id="PF00245">
    <property type="entry name" value="Alk_phosphatase"/>
    <property type="match status" value="1"/>
</dbReference>
<evidence type="ECO:0000256" key="4">
    <source>
        <dbReference type="SAM" id="SignalP"/>
    </source>
</evidence>
<dbReference type="InterPro" id="IPR001952">
    <property type="entry name" value="Alkaline_phosphatase"/>
</dbReference>
<gene>
    <name evidence="5" type="ORF">CVP05_02045</name>
</gene>
<feature type="signal peptide" evidence="4">
    <location>
        <begin position="1"/>
        <end position="20"/>
    </location>
</feature>
<dbReference type="SUPFAM" id="SSF53649">
    <property type="entry name" value="Alkaline phosphatase-like"/>
    <property type="match status" value="1"/>
</dbReference>
<dbReference type="EMBL" id="PHHA01000003">
    <property type="protein sequence ID" value="PJG85975.1"/>
    <property type="molecule type" value="Genomic_DNA"/>
</dbReference>
<evidence type="ECO:0000256" key="3">
    <source>
        <dbReference type="RuleBase" id="RU003946"/>
    </source>
</evidence>
<evidence type="ECO:0000313" key="5">
    <source>
        <dbReference type="EMBL" id="PJG85975.1"/>
    </source>
</evidence>
<protein>
    <submittedName>
        <fullName evidence="5">Alkaline phosphatase</fullName>
    </submittedName>
</protein>
<proteinExistence type="inferred from homology"/>
<dbReference type="CDD" id="cd16012">
    <property type="entry name" value="ALP"/>
    <property type="match status" value="1"/>
</dbReference>
<feature type="binding site" evidence="2">
    <location>
        <position position="132"/>
    </location>
    <ligand>
        <name>Mg(2+)</name>
        <dbReference type="ChEBI" id="CHEBI:18420"/>
    </ligand>
</feature>
<dbReference type="PANTHER" id="PTHR11596">
    <property type="entry name" value="ALKALINE PHOSPHATASE"/>
    <property type="match status" value="1"/>
</dbReference>
<feature type="chain" id="PRO_5014792731" evidence="4">
    <location>
        <begin position="21"/>
        <end position="576"/>
    </location>
</feature>
<feature type="binding site" evidence="2">
    <location>
        <position position="240"/>
    </location>
    <ligand>
        <name>Mg(2+)</name>
        <dbReference type="ChEBI" id="CHEBI:18420"/>
    </ligand>
</feature>
<comment type="similarity">
    <text evidence="3">Belongs to the alkaline phosphatase family.</text>
</comment>
<comment type="cofactor">
    <cofactor evidence="2">
        <name>Zn(2+)</name>
        <dbReference type="ChEBI" id="CHEBI:29105"/>
    </cofactor>
    <text evidence="2">Binds 2 Zn(2+) ions.</text>
</comment>
<name>A0A2M8S4A4_9PAST</name>
<keyword evidence="4" id="KW-0732">Signal</keyword>
<feature type="active site" description="Phosphoserine intermediate" evidence="1">
    <location>
        <position position="181"/>
    </location>
</feature>
<comment type="cofactor">
    <cofactor evidence="2">
        <name>Mg(2+)</name>
        <dbReference type="ChEBI" id="CHEBI:18420"/>
    </cofactor>
    <text evidence="2">Binds 1 Mg(2+) ion.</text>
</comment>
<dbReference type="GO" id="GO:0004035">
    <property type="term" value="F:alkaline phosphatase activity"/>
    <property type="evidence" value="ECO:0007669"/>
    <property type="project" value="TreeGrafter"/>
</dbReference>
<feature type="binding site" evidence="2">
    <location>
        <position position="539"/>
    </location>
    <ligand>
        <name>Zn(2+)</name>
        <dbReference type="ChEBI" id="CHEBI:29105"/>
        <label>2</label>
    </ligand>
</feature>
<feature type="binding site" evidence="2">
    <location>
        <position position="427"/>
    </location>
    <ligand>
        <name>Zn(2+)</name>
        <dbReference type="ChEBI" id="CHEBI:29105"/>
        <label>2</label>
    </ligand>
</feature>
<dbReference type="SMART" id="SM00098">
    <property type="entry name" value="alkPPc"/>
    <property type="match status" value="1"/>
</dbReference>
<comment type="caution">
    <text evidence="5">The sequence shown here is derived from an EMBL/GenBank/DDBJ whole genome shotgun (WGS) entry which is preliminary data.</text>
</comment>
<organism evidence="5 6">
    <name type="scientific">Conservatibacter flavescens</name>
    <dbReference type="NCBI Taxonomy" id="28161"/>
    <lineage>
        <taxon>Bacteria</taxon>
        <taxon>Pseudomonadati</taxon>
        <taxon>Pseudomonadota</taxon>
        <taxon>Gammaproteobacteria</taxon>
        <taxon>Pasteurellales</taxon>
        <taxon>Pasteurellaceae</taxon>
        <taxon>Conservatibacter</taxon>
    </lineage>
</organism>
<dbReference type="Proteomes" id="UP000229329">
    <property type="component" value="Unassembled WGS sequence"/>
</dbReference>
<feature type="binding site" evidence="2">
    <location>
        <position position="384"/>
    </location>
    <ligand>
        <name>Zn(2+)</name>
        <dbReference type="ChEBI" id="CHEBI:29105"/>
        <label>2</label>
    </ligand>
</feature>
<reference evidence="5 6" key="1">
    <citation type="submission" date="2017-11" db="EMBL/GenBank/DDBJ databases">
        <title>Reclassification of Bisgaard taxon 7 as Conservatibacter flavescens gen. nov., sp. nov.</title>
        <authorList>
            <person name="Christensen H."/>
        </authorList>
    </citation>
    <scope>NUCLEOTIDE SEQUENCE [LARGE SCALE GENOMIC DNA]</scope>
    <source>
        <strain evidence="5 6">7_4</strain>
    </source>
</reference>
<feature type="binding site" evidence="2">
    <location>
        <position position="379"/>
    </location>
    <ligand>
        <name>Mg(2+)</name>
        <dbReference type="ChEBI" id="CHEBI:18420"/>
    </ligand>
</feature>
<feature type="binding site" evidence="2">
    <location>
        <position position="132"/>
    </location>
    <ligand>
        <name>Zn(2+)</name>
        <dbReference type="ChEBI" id="CHEBI:29105"/>
        <label>2</label>
    </ligand>
</feature>
<evidence type="ECO:0000256" key="2">
    <source>
        <dbReference type="PIRSR" id="PIRSR601952-2"/>
    </source>
</evidence>
<dbReference type="OrthoDB" id="9794455at2"/>
<keyword evidence="2" id="KW-0479">Metal-binding</keyword>
<dbReference type="GO" id="GO:0046872">
    <property type="term" value="F:metal ion binding"/>
    <property type="evidence" value="ECO:0007669"/>
    <property type="project" value="UniProtKB-KW"/>
</dbReference>
<feature type="binding site" evidence="2">
    <location>
        <position position="242"/>
    </location>
    <ligand>
        <name>Mg(2+)</name>
        <dbReference type="ChEBI" id="CHEBI:18420"/>
    </ligand>
</feature>
<dbReference type="AlphaFoldDB" id="A0A2M8S4A4"/>
<evidence type="ECO:0000313" key="6">
    <source>
        <dbReference type="Proteomes" id="UP000229329"/>
    </source>
</evidence>
<accession>A0A2M8S4A4</accession>
<evidence type="ECO:0000256" key="1">
    <source>
        <dbReference type="PIRSR" id="PIRSR601952-1"/>
    </source>
</evidence>
<feature type="binding site" evidence="2">
    <location>
        <position position="426"/>
    </location>
    <ligand>
        <name>Zn(2+)</name>
        <dbReference type="ChEBI" id="CHEBI:29105"/>
        <label>2</label>
    </ligand>
</feature>
<keyword evidence="2" id="KW-0862">Zinc</keyword>
<keyword evidence="2" id="KW-0460">Magnesium</keyword>
<keyword evidence="6" id="KW-1185">Reference proteome</keyword>
<dbReference type="PRINTS" id="PR00113">
    <property type="entry name" value="ALKPHPHTASE"/>
</dbReference>
<dbReference type="Gene3D" id="3.40.720.10">
    <property type="entry name" value="Alkaline Phosphatase, subunit A"/>
    <property type="match status" value="1"/>
</dbReference>
<dbReference type="PANTHER" id="PTHR11596:SF72">
    <property type="entry name" value="ALKALINE PHOSPHATASE"/>
    <property type="match status" value="1"/>
</dbReference>
<feature type="binding site" evidence="2">
    <location>
        <position position="388"/>
    </location>
    <ligand>
        <name>Zn(2+)</name>
        <dbReference type="ChEBI" id="CHEBI:29105"/>
        <label>2</label>
    </ligand>
</feature>